<accession>A0ABX2DWN6</accession>
<evidence type="ECO:0000256" key="2">
    <source>
        <dbReference type="ARBA" id="ARBA00022448"/>
    </source>
</evidence>
<feature type="chain" id="PRO_5047190375" evidence="5">
    <location>
        <begin position="25"/>
        <end position="398"/>
    </location>
</feature>
<proteinExistence type="inferred from homology"/>
<dbReference type="InterPro" id="IPR028082">
    <property type="entry name" value="Peripla_BP_I"/>
</dbReference>
<dbReference type="SUPFAM" id="SSF53822">
    <property type="entry name" value="Periplasmic binding protein-like I"/>
    <property type="match status" value="1"/>
</dbReference>
<keyword evidence="3 5" id="KW-0732">Signal</keyword>
<gene>
    <name evidence="7" type="ORF">HQN87_27685</name>
</gene>
<dbReference type="PANTHER" id="PTHR47151:SF2">
    <property type="entry name" value="AMINO ACID BINDING PROTEIN"/>
    <property type="match status" value="1"/>
</dbReference>
<dbReference type="InterPro" id="IPR000709">
    <property type="entry name" value="Leu_Ile_Val-bd"/>
</dbReference>
<dbReference type="Gene3D" id="3.40.50.2300">
    <property type="match status" value="2"/>
</dbReference>
<dbReference type="PROSITE" id="PS51257">
    <property type="entry name" value="PROKAR_LIPOPROTEIN"/>
    <property type="match status" value="1"/>
</dbReference>
<evidence type="ECO:0000259" key="6">
    <source>
        <dbReference type="Pfam" id="PF13458"/>
    </source>
</evidence>
<dbReference type="PANTHER" id="PTHR47151">
    <property type="entry name" value="LEU/ILE/VAL-BINDING ABC TRANSPORTER SUBUNIT"/>
    <property type="match status" value="1"/>
</dbReference>
<feature type="signal peptide" evidence="5">
    <location>
        <begin position="1"/>
        <end position="24"/>
    </location>
</feature>
<dbReference type="EMBL" id="JABMKX010000021">
    <property type="protein sequence ID" value="NQX49110.1"/>
    <property type="molecule type" value="Genomic_DNA"/>
</dbReference>
<evidence type="ECO:0000256" key="5">
    <source>
        <dbReference type="SAM" id="SignalP"/>
    </source>
</evidence>
<dbReference type="PRINTS" id="PR00337">
    <property type="entry name" value="LEUILEVALBP"/>
</dbReference>
<organism evidence="7 8">
    <name type="scientific">Paenibacillus tritici</name>
    <dbReference type="NCBI Taxonomy" id="1873425"/>
    <lineage>
        <taxon>Bacteria</taxon>
        <taxon>Bacillati</taxon>
        <taxon>Bacillota</taxon>
        <taxon>Bacilli</taxon>
        <taxon>Bacillales</taxon>
        <taxon>Paenibacillaceae</taxon>
        <taxon>Paenibacillus</taxon>
    </lineage>
</organism>
<evidence type="ECO:0000256" key="1">
    <source>
        <dbReference type="ARBA" id="ARBA00010062"/>
    </source>
</evidence>
<comment type="similarity">
    <text evidence="1">Belongs to the leucine-binding protein family.</text>
</comment>
<dbReference type="CDD" id="cd06347">
    <property type="entry name" value="PBP1_ABC_LivK_ligand_binding-like"/>
    <property type="match status" value="1"/>
</dbReference>
<keyword evidence="2" id="KW-0813">Transport</keyword>
<evidence type="ECO:0000256" key="3">
    <source>
        <dbReference type="ARBA" id="ARBA00022729"/>
    </source>
</evidence>
<dbReference type="InterPro" id="IPR028081">
    <property type="entry name" value="Leu-bd"/>
</dbReference>
<keyword evidence="4" id="KW-0029">Amino-acid transport</keyword>
<dbReference type="RefSeq" id="WP_173139870.1">
    <property type="nucleotide sequence ID" value="NZ_JABMKX010000021.1"/>
</dbReference>
<evidence type="ECO:0000313" key="7">
    <source>
        <dbReference type="EMBL" id="NQX49110.1"/>
    </source>
</evidence>
<evidence type="ECO:0000256" key="4">
    <source>
        <dbReference type="ARBA" id="ARBA00022970"/>
    </source>
</evidence>
<feature type="domain" description="Leucine-binding protein" evidence="6">
    <location>
        <begin position="41"/>
        <end position="386"/>
    </location>
</feature>
<name>A0ABX2DWN6_9BACL</name>
<dbReference type="Pfam" id="PF13458">
    <property type="entry name" value="Peripla_BP_6"/>
    <property type="match status" value="1"/>
</dbReference>
<dbReference type="Proteomes" id="UP000711047">
    <property type="component" value="Unassembled WGS sequence"/>
</dbReference>
<keyword evidence="8" id="KW-1185">Reference proteome</keyword>
<reference evidence="7 8" key="1">
    <citation type="submission" date="2020-05" db="EMBL/GenBank/DDBJ databases">
        <title>Paenibacillus glebae, sp. nov., Paenibacillus humi sp. nov., Paenibacillus pedi sp. nov., Paenibacillus terrestris sp. nov. and Paenibacillus terricola sp. nov., isolated from a forest top soil sample.</title>
        <authorList>
            <person name="Qi S."/>
            <person name="Carlier A."/>
            <person name="Cnockaert M."/>
            <person name="Vandamme P."/>
        </authorList>
    </citation>
    <scope>NUCLEOTIDE SEQUENCE [LARGE SCALE GENOMIC DNA]</scope>
    <source>
        <strain evidence="7 8">LMG 29502</strain>
    </source>
</reference>
<protein>
    <submittedName>
        <fullName evidence="7">ABC transporter substrate-binding protein</fullName>
    </submittedName>
</protein>
<sequence length="398" mass="41457">MKKLGAIILSAVLTAVLASGCANNTENSGNSASGGNTAGGTIKIGADLELTGGQASFGDSVSKGAKLAVDEINAAGGVLGKQLELIVADNASKSEEATQAAQKLITSDKVVTIIGASTSTNTLGIVPVATEKKIPLVSVGATNPKVTVDERSGNVNEYVFRAAFIDPFQGEVMANFALDSLKAKTAVIYTDTSSDYSKGLQKFFEETFKGKGGEVLSQESYQQKDSDFKAVLTRIKAANPDVIYLPGYYEEVGKIVKQAREMGITVPFLGGDGWDSPQLVEIAGAAALDNTFMSNHYSSEDTAHEVTSFVDAYKAANGGAVPDGMAALGYDALKLVADAITRAGEADPAKITEALAATKDLQLATGKITLNDKHDPVKAAVVLKFVDGKQTFETKVNP</sequence>
<comment type="caution">
    <text evidence="7">The sequence shown here is derived from an EMBL/GenBank/DDBJ whole genome shotgun (WGS) entry which is preliminary data.</text>
</comment>
<evidence type="ECO:0000313" key="8">
    <source>
        <dbReference type="Proteomes" id="UP000711047"/>
    </source>
</evidence>